<feature type="chain" id="PRO_5045798860" description="Lipoprotein" evidence="1">
    <location>
        <begin position="20"/>
        <end position="171"/>
    </location>
</feature>
<evidence type="ECO:0000313" key="2">
    <source>
        <dbReference type="EMBL" id="MBV7671309.1"/>
    </source>
</evidence>
<keyword evidence="1" id="KW-0732">Signal</keyword>
<dbReference type="Proteomes" id="UP000735541">
    <property type="component" value="Unassembled WGS sequence"/>
</dbReference>
<evidence type="ECO:0000313" key="3">
    <source>
        <dbReference type="Proteomes" id="UP000735541"/>
    </source>
</evidence>
<keyword evidence="3" id="KW-1185">Reference proteome</keyword>
<dbReference type="PROSITE" id="PS51257">
    <property type="entry name" value="PROKAR_LIPOPROTEIN"/>
    <property type="match status" value="1"/>
</dbReference>
<comment type="caution">
    <text evidence="2">The sequence shown here is derived from an EMBL/GenBank/DDBJ whole genome shotgun (WGS) entry which is preliminary data.</text>
</comment>
<feature type="signal peptide" evidence="1">
    <location>
        <begin position="1"/>
        <end position="19"/>
    </location>
</feature>
<dbReference type="InterPro" id="IPR006311">
    <property type="entry name" value="TAT_signal"/>
</dbReference>
<evidence type="ECO:0008006" key="4">
    <source>
        <dbReference type="Google" id="ProtNLM"/>
    </source>
</evidence>
<gene>
    <name evidence="2" type="ORF">STHAL_17805</name>
</gene>
<accession>A0ABS6TT66</accession>
<dbReference type="EMBL" id="JAHUVW010000001">
    <property type="protein sequence ID" value="MBV7671309.1"/>
    <property type="molecule type" value="Genomic_DNA"/>
</dbReference>
<dbReference type="RefSeq" id="WP_228869857.1">
    <property type="nucleotide sequence ID" value="NZ_JAHUVW010000001.1"/>
</dbReference>
<evidence type="ECO:0000256" key="1">
    <source>
        <dbReference type="SAM" id="SignalP"/>
    </source>
</evidence>
<organism evidence="2 3">
    <name type="scientific">Streptomyces halstedii</name>
    <dbReference type="NCBI Taxonomy" id="1944"/>
    <lineage>
        <taxon>Bacteria</taxon>
        <taxon>Bacillati</taxon>
        <taxon>Actinomycetota</taxon>
        <taxon>Actinomycetes</taxon>
        <taxon>Kitasatosporales</taxon>
        <taxon>Streptomycetaceae</taxon>
        <taxon>Streptomyces</taxon>
    </lineage>
</organism>
<protein>
    <recommendedName>
        <fullName evidence="4">Lipoprotein</fullName>
    </recommendedName>
</protein>
<name>A0ABS6TT66_STRHA</name>
<sequence length="171" mass="16928">MQRTGTTRRSALTASGALALGALLTGCAGGTGSDRGAVPADARSASTRARTALRTAAARTSHALRARYAEVAAAHPATAGGLAPLSAAVGEHARAFSQDVPAPSAPAPAPSPTDARAALKELAAEELRVADERAGTLLTADPETARLLASVAAAGAVHAHLLTELAKEIAS</sequence>
<reference evidence="2 3" key="1">
    <citation type="submission" date="2021-07" db="EMBL/GenBank/DDBJ databases">
        <title>Sequencing Streptomyces halstedii LGO-A4 genome an citrus endophytic actinomycete.</title>
        <authorList>
            <person name="Samborskyy M."/>
            <person name="Scott N."/>
            <person name="Deglau R."/>
            <person name="Dickens S."/>
            <person name="Oliveira L.G."/>
        </authorList>
    </citation>
    <scope>NUCLEOTIDE SEQUENCE [LARGE SCALE GENOMIC DNA]</scope>
    <source>
        <strain evidence="2 3">LGO-A4</strain>
    </source>
</reference>
<proteinExistence type="predicted"/>
<dbReference type="PROSITE" id="PS51318">
    <property type="entry name" value="TAT"/>
    <property type="match status" value="1"/>
</dbReference>